<dbReference type="SUPFAM" id="SSF54211">
    <property type="entry name" value="Ribosomal protein S5 domain 2-like"/>
    <property type="match status" value="1"/>
</dbReference>
<dbReference type="GO" id="GO:0006508">
    <property type="term" value="P:proteolysis"/>
    <property type="evidence" value="ECO:0007669"/>
    <property type="project" value="UniProtKB-KW"/>
</dbReference>
<evidence type="ECO:0000313" key="6">
    <source>
        <dbReference type="Proteomes" id="UP000229498"/>
    </source>
</evidence>
<feature type="domain" description="Lon proteolytic" evidence="4">
    <location>
        <begin position="573"/>
        <end position="768"/>
    </location>
</feature>
<dbReference type="GO" id="GO:0004176">
    <property type="term" value="F:ATP-dependent peptidase activity"/>
    <property type="evidence" value="ECO:0007669"/>
    <property type="project" value="UniProtKB-UniRule"/>
</dbReference>
<evidence type="ECO:0000256" key="3">
    <source>
        <dbReference type="SAM" id="Coils"/>
    </source>
</evidence>
<dbReference type="Pfam" id="PF20437">
    <property type="entry name" value="LonC_helical"/>
    <property type="match status" value="1"/>
</dbReference>
<dbReference type="Pfam" id="PF05362">
    <property type="entry name" value="Lon_C"/>
    <property type="match status" value="1"/>
</dbReference>
<keyword evidence="2" id="KW-0720">Serine protease</keyword>
<dbReference type="Pfam" id="PF13654">
    <property type="entry name" value="AAA_32"/>
    <property type="match status" value="1"/>
</dbReference>
<dbReference type="GO" id="GO:0004252">
    <property type="term" value="F:serine-type endopeptidase activity"/>
    <property type="evidence" value="ECO:0007669"/>
    <property type="project" value="UniProtKB-UniRule"/>
</dbReference>
<dbReference type="InterPro" id="IPR014721">
    <property type="entry name" value="Ribsml_uS5_D2-typ_fold_subgr"/>
</dbReference>
<reference evidence="5 6" key="1">
    <citation type="submission" date="2017-11" db="EMBL/GenBank/DDBJ databases">
        <title>Draft genome sequence of Rhizobiales bacterium SY3-13.</title>
        <authorList>
            <person name="Sun C."/>
        </authorList>
    </citation>
    <scope>NUCLEOTIDE SEQUENCE [LARGE SCALE GENOMIC DNA]</scope>
    <source>
        <strain evidence="5 6">SY3-13</strain>
    </source>
</reference>
<gene>
    <name evidence="5" type="ORF">CVT23_21220</name>
</gene>
<dbReference type="Gene3D" id="3.40.50.300">
    <property type="entry name" value="P-loop containing nucleotide triphosphate hydrolases"/>
    <property type="match status" value="2"/>
</dbReference>
<feature type="active site" evidence="2">
    <location>
        <position position="663"/>
    </location>
</feature>
<dbReference type="EMBL" id="PHIG01000063">
    <property type="protein sequence ID" value="PJK27448.1"/>
    <property type="molecule type" value="Genomic_DNA"/>
</dbReference>
<dbReference type="SUPFAM" id="SSF52540">
    <property type="entry name" value="P-loop containing nucleoside triphosphate hydrolases"/>
    <property type="match status" value="1"/>
</dbReference>
<comment type="catalytic activity">
    <reaction evidence="2">
        <text>Hydrolysis of proteins in presence of ATP.</text>
        <dbReference type="EC" id="3.4.21.53"/>
    </reaction>
</comment>
<dbReference type="OrthoDB" id="9758568at2"/>
<dbReference type="PANTHER" id="PTHR10046">
    <property type="entry name" value="ATP DEPENDENT LON PROTEASE FAMILY MEMBER"/>
    <property type="match status" value="1"/>
</dbReference>
<accession>A0A2M9FVE8</accession>
<dbReference type="Gene3D" id="1.10.8.60">
    <property type="match status" value="1"/>
</dbReference>
<dbReference type="GO" id="GO:0030163">
    <property type="term" value="P:protein catabolic process"/>
    <property type="evidence" value="ECO:0007669"/>
    <property type="project" value="InterPro"/>
</dbReference>
<feature type="active site" evidence="2">
    <location>
        <position position="706"/>
    </location>
</feature>
<dbReference type="InterPro" id="IPR046843">
    <property type="entry name" value="LonB_AAA-LID"/>
</dbReference>
<evidence type="ECO:0000313" key="5">
    <source>
        <dbReference type="EMBL" id="PJK27448.1"/>
    </source>
</evidence>
<name>A0A2M9FVE8_9PROT</name>
<evidence type="ECO:0000256" key="2">
    <source>
        <dbReference type="PROSITE-ProRule" id="PRU01122"/>
    </source>
</evidence>
<dbReference type="EC" id="3.4.21.53" evidence="2"/>
<feature type="coiled-coil region" evidence="3">
    <location>
        <begin position="143"/>
        <end position="170"/>
    </location>
</feature>
<keyword evidence="6" id="KW-1185">Reference proteome</keyword>
<dbReference type="InterPro" id="IPR041699">
    <property type="entry name" value="AAA_32"/>
</dbReference>
<evidence type="ECO:0000256" key="1">
    <source>
        <dbReference type="ARBA" id="ARBA00022670"/>
    </source>
</evidence>
<keyword evidence="1 2" id="KW-0645">Protease</keyword>
<feature type="coiled-coil region" evidence="3">
    <location>
        <begin position="203"/>
        <end position="230"/>
    </location>
</feature>
<dbReference type="PRINTS" id="PR00830">
    <property type="entry name" value="ENDOLAPTASE"/>
</dbReference>
<dbReference type="InterPro" id="IPR046844">
    <property type="entry name" value="Lon-like_helical"/>
</dbReference>
<proteinExistence type="inferred from homology"/>
<dbReference type="RefSeq" id="WP_109795161.1">
    <property type="nucleotide sequence ID" value="NZ_PHIG01000063.1"/>
</dbReference>
<dbReference type="Gene3D" id="3.30.230.10">
    <property type="match status" value="1"/>
</dbReference>
<dbReference type="InterPro" id="IPR008269">
    <property type="entry name" value="Lon_proteolytic"/>
</dbReference>
<organism evidence="5 6">
    <name type="scientific">Minwuia thermotolerans</name>
    <dbReference type="NCBI Taxonomy" id="2056226"/>
    <lineage>
        <taxon>Bacteria</taxon>
        <taxon>Pseudomonadati</taxon>
        <taxon>Pseudomonadota</taxon>
        <taxon>Alphaproteobacteria</taxon>
        <taxon>Minwuiales</taxon>
        <taxon>Minwuiaceae</taxon>
        <taxon>Minwuia</taxon>
    </lineage>
</organism>
<dbReference type="PROSITE" id="PS51786">
    <property type="entry name" value="LON_PROTEOLYTIC"/>
    <property type="match status" value="1"/>
</dbReference>
<dbReference type="InterPro" id="IPR027417">
    <property type="entry name" value="P-loop_NTPase"/>
</dbReference>
<protein>
    <recommendedName>
        <fullName evidence="2">endopeptidase La</fullName>
        <ecNumber evidence="2">3.4.21.53</ecNumber>
    </recommendedName>
</protein>
<dbReference type="AlphaFoldDB" id="A0A2M9FVE8"/>
<keyword evidence="3" id="KW-0175">Coiled coil</keyword>
<evidence type="ECO:0000259" key="4">
    <source>
        <dbReference type="PROSITE" id="PS51786"/>
    </source>
</evidence>
<sequence length="816" mass="90151">MTDNSATAAPSGTELPADRLRWRCDPGTFDFVTSADLADPGEPIGQPRAIEAIGFAIDMDRPNYNLFVHGPEGFGKHGIVTAMLERHAAGRPVPPDLCYINNFDDERAPIAVQLTAGHGRRLKTDVDAFVRDLGNVLRSAFEGEQYRNRRQTVEDELKERQEQVLKALDRDARAAGLALMHTPMGFVFAPMRNGEVIKPEVFERLTEEEKERVQDAIRQFQERLQRDLRQVPVWMKETQERLRELNRETAGFAVAPMIGELRAAYGDVEEVSSFLDAVERDIALNVEAILQQPQGGGEAMLPAGQDGHPVTRRYRVNLLVDNGDCAAPPVLFEDSPGFDQLLGRIEHQARFGTLHTDFLLVRPGALHRANGGYLILDVRQVLTRPMAWDGLKRALTARQLRIRPLADELGMLATSSLEPEPVPLDVKVVLIGDPRLYAMLSALDPEFPRLFKVAAEFDDRIERNEDALASYVRMLAAIARREGLKPLDRGGMALVLEEAVRHAGDSERLTLHHEALADLLREADYWAGRRKDEAVTADAVTRALDARRRRGERIRERMLEQIERGTIRIETEGAATGAINGLAVYQMGEFFFGKPSRITARVRLGRGDVVDIEREVKLGGPTHSKGVLILTGFLSGRFGGRQPLSLNASLVFEQSYGGVDGDSASSTELYALLSAISGIPIRQSWAVTGSVDQYGNVQAIGGVNEKVEGFFDVCNARGLTGDQGVLIPASNVKHLMLHPRVVDAVREGRFHIHAVEHVDQGIELLTGTAAGQADDKGVYPEGTVNRAVQDRLKEFNDIRKALARSAEEAEGERDGE</sequence>
<dbReference type="InterPro" id="IPR020568">
    <property type="entry name" value="Ribosomal_Su5_D2-typ_SF"/>
</dbReference>
<dbReference type="GO" id="GO:0005524">
    <property type="term" value="F:ATP binding"/>
    <property type="evidence" value="ECO:0007669"/>
    <property type="project" value="InterPro"/>
</dbReference>
<dbReference type="Proteomes" id="UP000229498">
    <property type="component" value="Unassembled WGS sequence"/>
</dbReference>
<dbReference type="Pfam" id="PF20436">
    <property type="entry name" value="LonB_AAA-LID"/>
    <property type="match status" value="1"/>
</dbReference>
<comment type="similarity">
    <text evidence="2">Belongs to the peptidase S16 family.</text>
</comment>
<comment type="caution">
    <text evidence="5">The sequence shown here is derived from an EMBL/GenBank/DDBJ whole genome shotgun (WGS) entry which is preliminary data.</text>
</comment>
<dbReference type="InterPro" id="IPR027065">
    <property type="entry name" value="Lon_Prtase"/>
</dbReference>
<keyword evidence="2" id="KW-0378">Hydrolase</keyword>